<feature type="signal peptide" evidence="1">
    <location>
        <begin position="1"/>
        <end position="23"/>
    </location>
</feature>
<proteinExistence type="predicted"/>
<protein>
    <recommendedName>
        <fullName evidence="4">Secreted protein</fullName>
    </recommendedName>
</protein>
<accession>A0A0N0XAJ0</accession>
<dbReference type="RefSeq" id="WP_054086919.1">
    <property type="nucleotide sequence ID" value="NZ_LGLN01000067.1"/>
</dbReference>
<gene>
    <name evidence="2" type="ORF">ABJ99_0184</name>
</gene>
<evidence type="ECO:0000256" key="1">
    <source>
        <dbReference type="SAM" id="SignalP"/>
    </source>
</evidence>
<feature type="chain" id="PRO_5005862776" description="Secreted protein" evidence="1">
    <location>
        <begin position="24"/>
        <end position="101"/>
    </location>
</feature>
<evidence type="ECO:0000313" key="2">
    <source>
        <dbReference type="EMBL" id="KPC27688.1"/>
    </source>
</evidence>
<name>A0A0N0XAJ0_PSESX</name>
<organism evidence="2 3">
    <name type="scientific">Pseudomonas syringae pv. cilantro</name>
    <dbReference type="NCBI Taxonomy" id="81035"/>
    <lineage>
        <taxon>Bacteria</taxon>
        <taxon>Pseudomonadati</taxon>
        <taxon>Pseudomonadota</taxon>
        <taxon>Gammaproteobacteria</taxon>
        <taxon>Pseudomonadales</taxon>
        <taxon>Pseudomonadaceae</taxon>
        <taxon>Pseudomonas</taxon>
        <taxon>Pseudomonas syringae</taxon>
    </lineage>
</organism>
<evidence type="ECO:0000313" key="3">
    <source>
        <dbReference type="Proteomes" id="UP000037891"/>
    </source>
</evidence>
<reference evidence="2 3" key="2">
    <citation type="submission" date="2015-10" db="EMBL/GenBank/DDBJ databases">
        <title>Comparative genomics and high-throughput reverse genetic screens identify a new phytobacterial MAMP and an Arabidopsis receptor required for immune elicitation.</title>
        <authorList>
            <person name="Mott G.A."/>
            <person name="Thakur S."/>
            <person name="Wang P.W."/>
            <person name="Desveaux D."/>
            <person name="Guttman D.S."/>
        </authorList>
    </citation>
    <scope>NUCLEOTIDE SEQUENCE [LARGE SCALE GENOMIC DNA]</scope>
    <source>
        <strain evidence="2 3">0788_9</strain>
    </source>
</reference>
<dbReference type="Proteomes" id="UP000037891">
    <property type="component" value="Unassembled WGS sequence"/>
</dbReference>
<comment type="caution">
    <text evidence="2">The sequence shown here is derived from an EMBL/GenBank/DDBJ whole genome shotgun (WGS) entry which is preliminary data.</text>
</comment>
<sequence>MKLSRLSALLACATVLAPWGAQAAMDKPARDKFTQECVAAAKQQNLDTKTAAAHCECGAKVVNEKFTPAEIASLSDTKTAPAPELTQKLQKLVTENCTKAK</sequence>
<dbReference type="PATRIC" id="fig|81035.3.peg.219"/>
<dbReference type="AlphaFoldDB" id="A0A0N0XAJ0"/>
<keyword evidence="1" id="KW-0732">Signal</keyword>
<evidence type="ECO:0008006" key="4">
    <source>
        <dbReference type="Google" id="ProtNLM"/>
    </source>
</evidence>
<reference evidence="2 3" key="1">
    <citation type="submission" date="2015-07" db="EMBL/GenBank/DDBJ databases">
        <authorList>
            <person name="Noorani M."/>
        </authorList>
    </citation>
    <scope>NUCLEOTIDE SEQUENCE [LARGE SCALE GENOMIC DNA]</scope>
    <source>
        <strain evidence="2 3">0788_9</strain>
    </source>
</reference>
<dbReference type="EMBL" id="LGLN01000067">
    <property type="protein sequence ID" value="KPC27688.1"/>
    <property type="molecule type" value="Genomic_DNA"/>
</dbReference>